<protein>
    <recommendedName>
        <fullName evidence="10">1,4-alpha-glucan branching enzyme GlgB</fullName>
        <ecNumber evidence="10">2.4.1.18</ecNumber>
    </recommendedName>
    <alternativeName>
        <fullName evidence="10">1,4-alpha-D-glucan:1,4-alpha-D-glucan 6-glucosyl-transferase</fullName>
    </alternativeName>
    <alternativeName>
        <fullName evidence="10">Alpha-(1-&gt;4)-glucan branching enzyme</fullName>
    </alternativeName>
    <alternativeName>
        <fullName evidence="10">Glycogen branching enzyme</fullName>
        <shortName evidence="10">BE</shortName>
    </alternativeName>
</protein>
<keyword evidence="14" id="KW-1185">Reference proteome</keyword>
<evidence type="ECO:0000256" key="3">
    <source>
        <dbReference type="ARBA" id="ARBA00004964"/>
    </source>
</evidence>
<dbReference type="InterPro" id="IPR014756">
    <property type="entry name" value="Ig_E-set"/>
</dbReference>
<evidence type="ECO:0000256" key="8">
    <source>
        <dbReference type="ARBA" id="ARBA00023056"/>
    </source>
</evidence>
<evidence type="ECO:0000256" key="10">
    <source>
        <dbReference type="HAMAP-Rule" id="MF_00685"/>
    </source>
</evidence>
<dbReference type="SUPFAM" id="SSF51011">
    <property type="entry name" value="Glycosyl hydrolase domain"/>
    <property type="match status" value="1"/>
</dbReference>
<dbReference type="Gene3D" id="2.60.40.10">
    <property type="entry name" value="Immunoglobulins"/>
    <property type="match status" value="2"/>
</dbReference>
<dbReference type="NCBIfam" id="TIGR01515">
    <property type="entry name" value="branching_enzym"/>
    <property type="match status" value="1"/>
</dbReference>
<evidence type="ECO:0000313" key="13">
    <source>
        <dbReference type="EMBL" id="KEQ19451.1"/>
    </source>
</evidence>
<dbReference type="AlphaFoldDB" id="A0A081NLX8"/>
<dbReference type="GO" id="GO:0005829">
    <property type="term" value="C:cytosol"/>
    <property type="evidence" value="ECO:0007669"/>
    <property type="project" value="TreeGrafter"/>
</dbReference>
<organism evidence="13 14">
    <name type="scientific">Endozoicomonas numazuensis</name>
    <dbReference type="NCBI Taxonomy" id="1137799"/>
    <lineage>
        <taxon>Bacteria</taxon>
        <taxon>Pseudomonadati</taxon>
        <taxon>Pseudomonadota</taxon>
        <taxon>Gammaproteobacteria</taxon>
        <taxon>Oceanospirillales</taxon>
        <taxon>Endozoicomonadaceae</taxon>
        <taxon>Endozoicomonas</taxon>
    </lineage>
</organism>
<keyword evidence="7 10" id="KW-0808">Transferase</keyword>
<dbReference type="PANTHER" id="PTHR43651">
    <property type="entry name" value="1,4-ALPHA-GLUCAN-BRANCHING ENZYME"/>
    <property type="match status" value="1"/>
</dbReference>
<dbReference type="GO" id="GO:0004553">
    <property type="term" value="F:hydrolase activity, hydrolyzing O-glycosyl compounds"/>
    <property type="evidence" value="ECO:0007669"/>
    <property type="project" value="InterPro"/>
</dbReference>
<dbReference type="GO" id="GO:0043169">
    <property type="term" value="F:cation binding"/>
    <property type="evidence" value="ECO:0007669"/>
    <property type="project" value="InterPro"/>
</dbReference>
<dbReference type="RefSeq" id="WP_034833312.1">
    <property type="nucleotide sequence ID" value="NZ_JOKH01000001.1"/>
</dbReference>
<dbReference type="eggNOG" id="COG0296">
    <property type="taxonomic scope" value="Bacteria"/>
</dbReference>
<comment type="function">
    <text evidence="2 10">Catalyzes the formation of the alpha-1,6-glucosidic linkages in glycogen by scission of a 1,4-alpha-linked oligosaccharide from growing alpha-1,4-glucan chains and the subsequent attachment of the oligosaccharide to the alpha-1,6 position.</text>
</comment>
<dbReference type="EC" id="2.4.1.18" evidence="10"/>
<dbReference type="Pfam" id="PF02806">
    <property type="entry name" value="Alpha-amylase_C"/>
    <property type="match status" value="1"/>
</dbReference>
<evidence type="ECO:0000256" key="5">
    <source>
        <dbReference type="ARBA" id="ARBA00022600"/>
    </source>
</evidence>
<dbReference type="InterPro" id="IPR054169">
    <property type="entry name" value="GlgB_N"/>
</dbReference>
<name>A0A081NLX8_9GAMM</name>
<keyword evidence="5 10" id="KW-0321">Glycogen metabolism</keyword>
<dbReference type="SUPFAM" id="SSF81296">
    <property type="entry name" value="E set domains"/>
    <property type="match status" value="2"/>
</dbReference>
<evidence type="ECO:0000259" key="12">
    <source>
        <dbReference type="SMART" id="SM00642"/>
    </source>
</evidence>
<comment type="similarity">
    <text evidence="4 10">Belongs to the glycosyl hydrolase 13 family. GlgB subfamily.</text>
</comment>
<comment type="caution">
    <text evidence="13">The sequence shown here is derived from an EMBL/GenBank/DDBJ whole genome shotgun (WGS) entry which is preliminary data.</text>
</comment>
<dbReference type="FunFam" id="2.60.40.1180:FF:000002">
    <property type="entry name" value="1,4-alpha-glucan branching enzyme GlgB"/>
    <property type="match status" value="1"/>
</dbReference>
<keyword evidence="6 10" id="KW-0328">Glycosyltransferase</keyword>
<dbReference type="CDD" id="cd11322">
    <property type="entry name" value="AmyAc_Glg_BE"/>
    <property type="match status" value="1"/>
</dbReference>
<dbReference type="Gene3D" id="3.20.20.80">
    <property type="entry name" value="Glycosidases"/>
    <property type="match status" value="1"/>
</dbReference>
<evidence type="ECO:0000256" key="2">
    <source>
        <dbReference type="ARBA" id="ARBA00002953"/>
    </source>
</evidence>
<dbReference type="HAMAP" id="MF_00685">
    <property type="entry name" value="GlgB"/>
    <property type="match status" value="1"/>
</dbReference>
<dbReference type="NCBIfam" id="NF008967">
    <property type="entry name" value="PRK12313.1"/>
    <property type="match status" value="1"/>
</dbReference>
<evidence type="ECO:0000256" key="4">
    <source>
        <dbReference type="ARBA" id="ARBA00009000"/>
    </source>
</evidence>
<comment type="subunit">
    <text evidence="10">Monomer.</text>
</comment>
<dbReference type="STRING" id="1137799.GZ78_05800"/>
<dbReference type="Pfam" id="PF00128">
    <property type="entry name" value="Alpha-amylase"/>
    <property type="match status" value="1"/>
</dbReference>
<dbReference type="EMBL" id="JOKH01000001">
    <property type="protein sequence ID" value="KEQ19451.1"/>
    <property type="molecule type" value="Genomic_DNA"/>
</dbReference>
<dbReference type="CDD" id="cd02855">
    <property type="entry name" value="E_set_GBE_prok_N"/>
    <property type="match status" value="1"/>
</dbReference>
<dbReference type="InterPro" id="IPR037439">
    <property type="entry name" value="Branching_enzy"/>
</dbReference>
<feature type="active site" description="Nucleophile" evidence="10 11">
    <location>
        <position position="411"/>
    </location>
</feature>
<accession>A0A081NLX8</accession>
<evidence type="ECO:0000256" key="9">
    <source>
        <dbReference type="ARBA" id="ARBA00023277"/>
    </source>
</evidence>
<feature type="active site" description="Proton donor" evidence="10 11">
    <location>
        <position position="464"/>
    </location>
</feature>
<dbReference type="OrthoDB" id="9800174at2"/>
<proteinExistence type="inferred from homology"/>
<dbReference type="InterPro" id="IPR006407">
    <property type="entry name" value="GlgB"/>
</dbReference>
<evidence type="ECO:0000256" key="1">
    <source>
        <dbReference type="ARBA" id="ARBA00000826"/>
    </source>
</evidence>
<dbReference type="GO" id="GO:0005978">
    <property type="term" value="P:glycogen biosynthetic process"/>
    <property type="evidence" value="ECO:0007669"/>
    <property type="project" value="UniProtKB-UniRule"/>
</dbReference>
<dbReference type="PIRSF" id="PIRSF000463">
    <property type="entry name" value="GlgB"/>
    <property type="match status" value="1"/>
</dbReference>
<dbReference type="InterPro" id="IPR044143">
    <property type="entry name" value="GlgB_N_E_set_prok"/>
</dbReference>
<dbReference type="UniPathway" id="UPA00164"/>
<dbReference type="InterPro" id="IPR017853">
    <property type="entry name" value="GH"/>
</dbReference>
<dbReference type="NCBIfam" id="NF003811">
    <property type="entry name" value="PRK05402.1"/>
    <property type="match status" value="1"/>
</dbReference>
<dbReference type="InterPro" id="IPR006047">
    <property type="entry name" value="GH13_cat_dom"/>
</dbReference>
<dbReference type="InterPro" id="IPR006048">
    <property type="entry name" value="A-amylase/branching_C"/>
</dbReference>
<dbReference type="Proteomes" id="UP000028073">
    <property type="component" value="Unassembled WGS sequence"/>
</dbReference>
<feature type="domain" description="Glycosyl hydrolase family 13 catalytic" evidence="12">
    <location>
        <begin position="255"/>
        <end position="615"/>
    </location>
</feature>
<keyword evidence="9 10" id="KW-0119">Carbohydrate metabolism</keyword>
<gene>
    <name evidence="10" type="primary">glgB</name>
    <name evidence="13" type="ORF">GZ78_05800</name>
</gene>
<comment type="catalytic activity">
    <reaction evidence="1 10">
        <text>Transfers a segment of a (1-&gt;4)-alpha-D-glucan chain to a primary hydroxy group in a similar glucan chain.</text>
        <dbReference type="EC" id="2.4.1.18"/>
    </reaction>
</comment>
<dbReference type="Pfam" id="PF02922">
    <property type="entry name" value="CBM_48"/>
    <property type="match status" value="1"/>
</dbReference>
<evidence type="ECO:0000313" key="14">
    <source>
        <dbReference type="Proteomes" id="UP000028073"/>
    </source>
</evidence>
<comment type="pathway">
    <text evidence="3 10">Glycan biosynthesis; glycogen biosynthesis.</text>
</comment>
<dbReference type="SMART" id="SM00642">
    <property type="entry name" value="Aamy"/>
    <property type="match status" value="1"/>
</dbReference>
<dbReference type="Gene3D" id="2.60.40.1180">
    <property type="entry name" value="Golgi alpha-mannosidase II"/>
    <property type="match status" value="1"/>
</dbReference>
<reference evidence="13 14" key="1">
    <citation type="submission" date="2014-06" db="EMBL/GenBank/DDBJ databases">
        <title>Whole Genome Sequences of Three Symbiotic Endozoicomonas Bacteria.</title>
        <authorList>
            <person name="Neave M.J."/>
            <person name="Apprill A."/>
            <person name="Voolstra C.R."/>
        </authorList>
    </citation>
    <scope>NUCLEOTIDE SEQUENCE [LARGE SCALE GENOMIC DNA]</scope>
    <source>
        <strain evidence="13 14">DSM 25634</strain>
    </source>
</reference>
<keyword evidence="8 10" id="KW-0320">Glycogen biosynthesis</keyword>
<evidence type="ECO:0000256" key="6">
    <source>
        <dbReference type="ARBA" id="ARBA00022676"/>
    </source>
</evidence>
<dbReference type="InterPro" id="IPR013783">
    <property type="entry name" value="Ig-like_fold"/>
</dbReference>
<dbReference type="GO" id="GO:0003844">
    <property type="term" value="F:1,4-alpha-glucan branching enzyme activity"/>
    <property type="evidence" value="ECO:0007669"/>
    <property type="project" value="UniProtKB-UniRule"/>
</dbReference>
<dbReference type="PANTHER" id="PTHR43651:SF3">
    <property type="entry name" value="1,4-ALPHA-GLUCAN-BRANCHING ENZYME"/>
    <property type="match status" value="1"/>
</dbReference>
<dbReference type="Pfam" id="PF22019">
    <property type="entry name" value="GlgB_N"/>
    <property type="match status" value="1"/>
</dbReference>
<dbReference type="SUPFAM" id="SSF51445">
    <property type="entry name" value="(Trans)glycosidases"/>
    <property type="match status" value="1"/>
</dbReference>
<evidence type="ECO:0000256" key="11">
    <source>
        <dbReference type="PIRSR" id="PIRSR000463-1"/>
    </source>
</evidence>
<dbReference type="FunFam" id="3.20.20.80:FF:000003">
    <property type="entry name" value="1,4-alpha-glucan branching enzyme GlgB"/>
    <property type="match status" value="1"/>
</dbReference>
<evidence type="ECO:0000256" key="7">
    <source>
        <dbReference type="ARBA" id="ARBA00022679"/>
    </source>
</evidence>
<sequence>MPNSVEPLIGHLLDCRCAEPFNLLGFHERPEGSHERTGNSGLLLRVWRPDASNVSVITFTSGEAIGEMVQVAPGLFELLLSECCSVFLYQLVVTNKDHQSYTLVDPYQFQSYSLSHFHREPYRNYRYMGAHLVSLHPEPKVTIDGVIFRVYAPNARSVSLVGSFNGWDGRMHPMASSDDGIWRLFIPGVKAGDLYKYEIRSQQGDLLPHKADPYGYYAEQPPGNASIVYDHLDYEWEDSRWKHHACLDRPVSIYEVHLGSWRKEQGKNLTYKTLAEQLIPYVVDMGFTHIELMPPMEHPFTGSWGYQPVGLFAPTSRFGNPDDFKAFIDSCHQAGIGVILDWVPAHFPSDSHGLGRFDGAALYEYADPKRGWHPDWQTHIYDYGKPEVKEFLISNAMYWLDRFHLDGVRVDAVASMLYLDYSRSEGEWEPNQLGGNEHIEAVQFLKELNETLYLHYPDQVSIAEESTSWPKVSMPTYDGGLGFGYKWNMGWMHDTLDYMTRDPIHRAHNHWEIMQSMTYHYSEHFILALSHDEVVHGKGSLLGKMPGDEWQKYANLRAYLGFMFGHPGKKLLFMGAEIGSVREWDHEGQLDWELLNKNNYSQGLSQLVKELNHLYKSYPALYKSDYDQNGFAWVVADDQQQSVFAFIRKSFSGSPVLVIANMTPEVRQDYRVGVPVKGVWKEVLNSDGQCFGGSGVANSKSLYTEHYHTHGYDCSLVVTLPPLATLFLVPDSCAI</sequence>
<dbReference type="InterPro" id="IPR013780">
    <property type="entry name" value="Glyco_hydro_b"/>
</dbReference>
<dbReference type="InterPro" id="IPR004193">
    <property type="entry name" value="Glyco_hydro_13_N"/>
</dbReference>